<dbReference type="EMBL" id="MN032614">
    <property type="protein sequence ID" value="QDJ96689.1"/>
    <property type="molecule type" value="Genomic_DNA"/>
</dbReference>
<gene>
    <name evidence="1" type="ORF">PS1_0178</name>
</gene>
<name>A0A514TUJ1_9CAUD</name>
<evidence type="ECO:0000313" key="1">
    <source>
        <dbReference type="EMBL" id="QDJ96689.1"/>
    </source>
</evidence>
<protein>
    <submittedName>
        <fullName evidence="1">Uncharacterized protein</fullName>
    </submittedName>
</protein>
<sequence length="167" mass="19210">MLQQVCVHQGKRHRFFIMEEQNVSTFVNAVNDCKRDDIYVTGAIEDADLDKRFYSSHYKLCFSVELGFGILAYGLKEADGIGIPGFINKHTDCRESVNKLGIVEFIRQGEMKFLQGKEDQATFDFSEISDEKFLDKTIIDKIDETLRKEGLQLTPSQILVLNKYIKE</sequence>
<organism evidence="1 2">
    <name type="scientific">Aeromonas phage PS1</name>
    <dbReference type="NCBI Taxonomy" id="2591406"/>
    <lineage>
        <taxon>Viruses</taxon>
        <taxon>Duplodnaviria</taxon>
        <taxon>Heunggongvirae</taxon>
        <taxon>Uroviricota</taxon>
        <taxon>Caudoviricetes</taxon>
        <taxon>Chimalliviridae</taxon>
        <taxon>Ferozepurvirus</taxon>
        <taxon>Ferozepurvirus PS1</taxon>
    </lineage>
</organism>
<proteinExistence type="predicted"/>
<accession>A0A514TUJ1</accession>
<evidence type="ECO:0000313" key="2">
    <source>
        <dbReference type="Proteomes" id="UP000317703"/>
    </source>
</evidence>
<dbReference type="Proteomes" id="UP000317703">
    <property type="component" value="Segment"/>
</dbReference>
<reference evidence="1" key="1">
    <citation type="submission" date="2019-06" db="EMBL/GenBank/DDBJ databases">
        <title>Complete genome sequence of Aeromonas hydrophila bacteriophage PS1.</title>
        <authorList>
            <person name="Rai S."/>
            <person name="Tyagi A."/>
            <person name="Kumar N."/>
            <person name="Singh N."/>
        </authorList>
    </citation>
    <scope>NUCLEOTIDE SEQUENCE [LARGE SCALE GENOMIC DNA]</scope>
</reference>
<keyword evidence="2" id="KW-1185">Reference proteome</keyword>